<comment type="caution">
    <text evidence="6">The sequence shown here is derived from an EMBL/GenBank/DDBJ whole genome shotgun (WGS) entry which is preliminary data.</text>
</comment>
<dbReference type="Proteomes" id="UP000178230">
    <property type="component" value="Unassembled WGS sequence"/>
</dbReference>
<keyword evidence="3 5" id="KW-0687">Ribonucleoprotein</keyword>
<protein>
    <recommendedName>
        <fullName evidence="4 5">Large ribosomal subunit protein uL29</fullName>
    </recommendedName>
</protein>
<keyword evidence="2 5" id="KW-0689">Ribosomal protein</keyword>
<gene>
    <name evidence="5" type="primary">rpmC</name>
    <name evidence="6" type="ORF">A2Y99_04770</name>
</gene>
<dbReference type="GO" id="GO:0003735">
    <property type="term" value="F:structural constituent of ribosome"/>
    <property type="evidence" value="ECO:0007669"/>
    <property type="project" value="InterPro"/>
</dbReference>
<dbReference type="EMBL" id="MFIY01000024">
    <property type="protein sequence ID" value="OGG00120.1"/>
    <property type="molecule type" value="Genomic_DNA"/>
</dbReference>
<dbReference type="GO" id="GO:0006412">
    <property type="term" value="P:translation"/>
    <property type="evidence" value="ECO:0007669"/>
    <property type="project" value="UniProtKB-UniRule"/>
</dbReference>
<dbReference type="GO" id="GO:0005840">
    <property type="term" value="C:ribosome"/>
    <property type="evidence" value="ECO:0007669"/>
    <property type="project" value="UniProtKB-KW"/>
</dbReference>
<dbReference type="InterPro" id="IPR036049">
    <property type="entry name" value="Ribosomal_uL29_sf"/>
</dbReference>
<name>A0A1F5YIX3_9BACT</name>
<evidence type="ECO:0000256" key="1">
    <source>
        <dbReference type="ARBA" id="ARBA00009254"/>
    </source>
</evidence>
<reference evidence="6 7" key="1">
    <citation type="journal article" date="2016" name="Nat. Commun.">
        <title>Thousands of microbial genomes shed light on interconnected biogeochemical processes in an aquifer system.</title>
        <authorList>
            <person name="Anantharaman K."/>
            <person name="Brown C.T."/>
            <person name="Hug L.A."/>
            <person name="Sharon I."/>
            <person name="Castelle C.J."/>
            <person name="Probst A.J."/>
            <person name="Thomas B.C."/>
            <person name="Singh A."/>
            <person name="Wilkins M.J."/>
            <person name="Karaoz U."/>
            <person name="Brodie E.L."/>
            <person name="Williams K.H."/>
            <person name="Hubbard S.S."/>
            <person name="Banfield J.F."/>
        </authorList>
    </citation>
    <scope>NUCLEOTIDE SEQUENCE [LARGE SCALE GENOMIC DNA]</scope>
</reference>
<dbReference type="SUPFAM" id="SSF46561">
    <property type="entry name" value="Ribosomal protein L29 (L29p)"/>
    <property type="match status" value="1"/>
</dbReference>
<dbReference type="Gene3D" id="1.10.287.310">
    <property type="match status" value="1"/>
</dbReference>
<evidence type="ECO:0000256" key="4">
    <source>
        <dbReference type="ARBA" id="ARBA00035204"/>
    </source>
</evidence>
<accession>A0A1F5YIX3</accession>
<dbReference type="InterPro" id="IPR001854">
    <property type="entry name" value="Ribosomal_uL29"/>
</dbReference>
<evidence type="ECO:0000313" key="6">
    <source>
        <dbReference type="EMBL" id="OGG00120.1"/>
    </source>
</evidence>
<dbReference type="NCBIfam" id="TIGR00012">
    <property type="entry name" value="L29"/>
    <property type="match status" value="1"/>
</dbReference>
<evidence type="ECO:0000256" key="5">
    <source>
        <dbReference type="HAMAP-Rule" id="MF_00374"/>
    </source>
</evidence>
<organism evidence="6 7">
    <name type="scientific">Candidatus Gottesmanbacteria bacterium RBG_13_37_7</name>
    <dbReference type="NCBI Taxonomy" id="1798369"/>
    <lineage>
        <taxon>Bacteria</taxon>
        <taxon>Candidatus Gottesmaniibacteriota</taxon>
    </lineage>
</organism>
<comment type="similarity">
    <text evidence="1 5">Belongs to the universal ribosomal protein uL29 family.</text>
</comment>
<evidence type="ECO:0000313" key="7">
    <source>
        <dbReference type="Proteomes" id="UP000178230"/>
    </source>
</evidence>
<evidence type="ECO:0000256" key="3">
    <source>
        <dbReference type="ARBA" id="ARBA00023274"/>
    </source>
</evidence>
<dbReference type="Pfam" id="PF00831">
    <property type="entry name" value="Ribosomal_L29"/>
    <property type="match status" value="1"/>
</dbReference>
<evidence type="ECO:0000256" key="2">
    <source>
        <dbReference type="ARBA" id="ARBA00022980"/>
    </source>
</evidence>
<dbReference type="GO" id="GO:1990904">
    <property type="term" value="C:ribonucleoprotein complex"/>
    <property type="evidence" value="ECO:0007669"/>
    <property type="project" value="UniProtKB-KW"/>
</dbReference>
<dbReference type="AlphaFoldDB" id="A0A1F5YIX3"/>
<dbReference type="HAMAP" id="MF_00374">
    <property type="entry name" value="Ribosomal_uL29"/>
    <property type="match status" value="1"/>
</dbReference>
<proteinExistence type="inferred from homology"/>
<sequence>MKKKEIKELAFKSVKELSETIGKLRKEIKRIMMDQASGKLKNVSLVREKKKDIARLLTAVRGKELTK</sequence>